<dbReference type="PATRIC" id="fig|937777.3.peg.134"/>
<dbReference type="PROSITE" id="PS01096">
    <property type="entry name" value="PPIC_PPIASE_1"/>
    <property type="match status" value="1"/>
</dbReference>
<name>K9ZXU9_DEIPD</name>
<dbReference type="Proteomes" id="UP000010467">
    <property type="component" value="Chromosome"/>
</dbReference>
<dbReference type="AlphaFoldDB" id="K9ZXU9"/>
<evidence type="ECO:0000259" key="2">
    <source>
        <dbReference type="PROSITE" id="PS50198"/>
    </source>
</evidence>
<sequence length="367" mass="39848">MLSVSSPSRRWSALWVRYSGQMNTLLRPSWRSVPGSGLGRTFVLGLALFAGMAAAQTAPITPATPPASAAPQDPGTVVARVGSEEITLGEFETQFRVYVGRIVNGQGMPFSESVLPYFNEYRPEILTQITRQRGLLQLARNAGLQTDTAQVEATIASNKEDFENDEQFAEALGQSGFNGEEQLRQIITDSLLANAYLESLLSKFTFSDAIVNGYYVTHRSDFQRAAQACVKHILVADEAAAKAAKARLDKQEAFAAVARDLSQDPGSKNEGGELGCFERGVTVPEFDRASFSGPVGALQQVKSQFGVHLLIVSSRNDAGMAPLAEVQADIRKTLANEAAQKYVNSQLTRLKLQTFADKVTLPTPERK</sequence>
<evidence type="ECO:0000313" key="4">
    <source>
        <dbReference type="Proteomes" id="UP000010467"/>
    </source>
</evidence>
<dbReference type="SUPFAM" id="SSF54534">
    <property type="entry name" value="FKBP-like"/>
    <property type="match status" value="1"/>
</dbReference>
<keyword evidence="1 3" id="KW-0413">Isomerase</keyword>
<keyword evidence="1" id="KW-0697">Rotamase</keyword>
<evidence type="ECO:0000256" key="1">
    <source>
        <dbReference type="PROSITE-ProRule" id="PRU00278"/>
    </source>
</evidence>
<dbReference type="InterPro" id="IPR050245">
    <property type="entry name" value="PrsA_foldase"/>
</dbReference>
<feature type="domain" description="PpiC" evidence="2">
    <location>
        <begin position="225"/>
        <end position="314"/>
    </location>
</feature>
<reference evidence="4" key="1">
    <citation type="submission" date="2012-03" db="EMBL/GenBank/DDBJ databases">
        <title>Complete sequence of chromosome of Deinococcus peraridilitoris DSM 19664.</title>
        <authorList>
            <person name="Lucas S."/>
            <person name="Copeland A."/>
            <person name="Lapidus A."/>
            <person name="Glavina del Rio T."/>
            <person name="Dalin E."/>
            <person name="Tice H."/>
            <person name="Bruce D."/>
            <person name="Goodwin L."/>
            <person name="Pitluck S."/>
            <person name="Peters L."/>
            <person name="Mikhailova N."/>
            <person name="Lu M."/>
            <person name="Kyrpides N."/>
            <person name="Mavromatis K."/>
            <person name="Ivanova N."/>
            <person name="Brettin T."/>
            <person name="Detter J.C."/>
            <person name="Han C."/>
            <person name="Larimer F."/>
            <person name="Land M."/>
            <person name="Hauser L."/>
            <person name="Markowitz V."/>
            <person name="Cheng J.-F."/>
            <person name="Hugenholtz P."/>
            <person name="Woyke T."/>
            <person name="Wu D."/>
            <person name="Pukall R."/>
            <person name="Steenblock K."/>
            <person name="Brambilla E."/>
            <person name="Klenk H.-P."/>
            <person name="Eisen J.A."/>
        </authorList>
    </citation>
    <scope>NUCLEOTIDE SEQUENCE [LARGE SCALE GENOMIC DNA]</scope>
    <source>
        <strain evidence="4">DSM 19664 / LMG 22246 / CIP 109416 / KR-200</strain>
    </source>
</reference>
<dbReference type="PROSITE" id="PS50198">
    <property type="entry name" value="PPIC_PPIASE_2"/>
    <property type="match status" value="1"/>
</dbReference>
<dbReference type="STRING" id="937777.Deipe_0129"/>
<organism evidence="3 4">
    <name type="scientific">Deinococcus peraridilitoris (strain DSM 19664 / LMG 22246 / CIP 109416 / KR-200)</name>
    <dbReference type="NCBI Taxonomy" id="937777"/>
    <lineage>
        <taxon>Bacteria</taxon>
        <taxon>Thermotogati</taxon>
        <taxon>Deinococcota</taxon>
        <taxon>Deinococci</taxon>
        <taxon>Deinococcales</taxon>
        <taxon>Deinococcaceae</taxon>
        <taxon>Deinococcus</taxon>
    </lineage>
</organism>
<dbReference type="SUPFAM" id="SSF109998">
    <property type="entry name" value="Triger factor/SurA peptide-binding domain-like"/>
    <property type="match status" value="1"/>
</dbReference>
<dbReference type="Pfam" id="PF13616">
    <property type="entry name" value="Rotamase_3"/>
    <property type="match status" value="1"/>
</dbReference>
<accession>K9ZXU9</accession>
<keyword evidence="4" id="KW-1185">Reference proteome</keyword>
<dbReference type="PANTHER" id="PTHR47245:SF2">
    <property type="entry name" value="PEPTIDYL-PROLYL CIS-TRANS ISOMERASE HP_0175-RELATED"/>
    <property type="match status" value="1"/>
</dbReference>
<dbReference type="InterPro" id="IPR046357">
    <property type="entry name" value="PPIase_dom_sf"/>
</dbReference>
<dbReference type="eggNOG" id="COG0760">
    <property type="taxonomic scope" value="Bacteria"/>
</dbReference>
<dbReference type="InterPro" id="IPR023058">
    <property type="entry name" value="PPIase_PpiC_CS"/>
</dbReference>
<dbReference type="HOGENOM" id="CLU_034646_5_3_0"/>
<dbReference type="Gene3D" id="1.10.4030.10">
    <property type="entry name" value="Porin chaperone SurA, peptide-binding domain"/>
    <property type="match status" value="1"/>
</dbReference>
<dbReference type="InterPro" id="IPR000297">
    <property type="entry name" value="PPIase_PpiC"/>
</dbReference>
<dbReference type="GO" id="GO:0003755">
    <property type="term" value="F:peptidyl-prolyl cis-trans isomerase activity"/>
    <property type="evidence" value="ECO:0007669"/>
    <property type="project" value="UniProtKB-KW"/>
</dbReference>
<dbReference type="EMBL" id="CP003382">
    <property type="protein sequence ID" value="AFZ65737.1"/>
    <property type="molecule type" value="Genomic_DNA"/>
</dbReference>
<gene>
    <name evidence="3" type="ordered locus">Deipe_0129</name>
</gene>
<dbReference type="InterPro" id="IPR027304">
    <property type="entry name" value="Trigger_fact/SurA_dom_sf"/>
</dbReference>
<protein>
    <submittedName>
        <fullName evidence="3">Parvulin-like peptidyl-prolyl isomerase</fullName>
    </submittedName>
</protein>
<evidence type="ECO:0000313" key="3">
    <source>
        <dbReference type="EMBL" id="AFZ65737.1"/>
    </source>
</evidence>
<dbReference type="KEGG" id="dpd:Deipe_0129"/>
<dbReference type="PANTHER" id="PTHR47245">
    <property type="entry name" value="PEPTIDYLPROLYL ISOMERASE"/>
    <property type="match status" value="1"/>
</dbReference>
<proteinExistence type="predicted"/>
<dbReference type="Gene3D" id="3.10.50.40">
    <property type="match status" value="1"/>
</dbReference>
<dbReference type="Pfam" id="PF13624">
    <property type="entry name" value="SurA_N_3"/>
    <property type="match status" value="1"/>
</dbReference>